<keyword evidence="1" id="KW-1133">Transmembrane helix</keyword>
<accession>A0A087SV29</accession>
<dbReference type="AlphaFoldDB" id="A0A087SV29"/>
<keyword evidence="3" id="KW-1185">Reference proteome</keyword>
<feature type="transmembrane region" description="Helical" evidence="1">
    <location>
        <begin position="33"/>
        <end position="50"/>
    </location>
</feature>
<dbReference type="EMBL" id="KK112090">
    <property type="protein sequence ID" value="KFM56718.1"/>
    <property type="molecule type" value="Genomic_DNA"/>
</dbReference>
<dbReference type="PANTHER" id="PTHR11861">
    <property type="entry name" value="MELANOCYTE PROTEIN PMEL 17-RELATED"/>
    <property type="match status" value="1"/>
</dbReference>
<dbReference type="GO" id="GO:0005886">
    <property type="term" value="C:plasma membrane"/>
    <property type="evidence" value="ECO:0007669"/>
    <property type="project" value="TreeGrafter"/>
</dbReference>
<protein>
    <submittedName>
        <fullName evidence="2">Transmembrane protein 130</fullName>
    </submittedName>
</protein>
<evidence type="ECO:0000256" key="1">
    <source>
        <dbReference type="SAM" id="Phobius"/>
    </source>
</evidence>
<organism evidence="2 3">
    <name type="scientific">Stegodyphus mimosarum</name>
    <name type="common">African social velvet spider</name>
    <dbReference type="NCBI Taxonomy" id="407821"/>
    <lineage>
        <taxon>Eukaryota</taxon>
        <taxon>Metazoa</taxon>
        <taxon>Ecdysozoa</taxon>
        <taxon>Arthropoda</taxon>
        <taxon>Chelicerata</taxon>
        <taxon>Arachnida</taxon>
        <taxon>Araneae</taxon>
        <taxon>Araneomorphae</taxon>
        <taxon>Entelegynae</taxon>
        <taxon>Eresoidea</taxon>
        <taxon>Eresidae</taxon>
        <taxon>Stegodyphus</taxon>
    </lineage>
</organism>
<keyword evidence="1" id="KW-0472">Membrane</keyword>
<reference evidence="2 3" key="1">
    <citation type="submission" date="2013-11" db="EMBL/GenBank/DDBJ databases">
        <title>Genome sequencing of Stegodyphus mimosarum.</title>
        <authorList>
            <person name="Bechsgaard J."/>
        </authorList>
    </citation>
    <scope>NUCLEOTIDE SEQUENCE [LARGE SCALE GENOMIC DNA]</scope>
</reference>
<dbReference type="OrthoDB" id="8510435at2759"/>
<name>A0A087SV29_STEMI</name>
<evidence type="ECO:0000313" key="3">
    <source>
        <dbReference type="Proteomes" id="UP000054359"/>
    </source>
</evidence>
<dbReference type="STRING" id="407821.A0A087SV29"/>
<evidence type="ECO:0000313" key="2">
    <source>
        <dbReference type="EMBL" id="KFM56718.1"/>
    </source>
</evidence>
<sequence length="466" mass="52663">MGIECLAVTRTVTLQRVVQQLDKQQVQRWKNHIAMLVIFFTSVFLFFSIVQSEKPANDSGICHYALHVENDGPVTLDVPITISAKLDCASNEDEYFYIFEDDIQRTVQIPGHGSAKAVFIFTDDPGTRMVTVLVFQLFPSPKRVAAGNTFFNVYEYIPGSLHFSGAVINRNNHLIVTTGERTNVSLEVHYPTEVLKHSEFSYSWSIQETRFTTTVPYKIHIFNETGIQLLRAAVVARVPSYDGTNTSHFKWGYFDGELIAKDPFTNFNISGNTYLQHGQLLDLDITCNGSGPVDYCWKILPPNENETNLSCIEPVSANECSFPIIYYFHESGDYMLAIYVDNLVSSVQRNIEIHIYDVSLRPQLSTVIIPVVCTVLVVLIIAGAVVVHLRRQTSYDVETADFDFMTPEEPNVIAIETSWEIMRRSLLQLLQMRSVYCTSDGATLTNYGTILRTQEEINTNSAQLNE</sequence>
<gene>
    <name evidence="2" type="ORF">X975_16852</name>
</gene>
<dbReference type="Proteomes" id="UP000054359">
    <property type="component" value="Unassembled WGS sequence"/>
</dbReference>
<feature type="transmembrane region" description="Helical" evidence="1">
    <location>
        <begin position="367"/>
        <end position="387"/>
    </location>
</feature>
<keyword evidence="1 2" id="KW-0812">Transmembrane</keyword>
<dbReference type="OMA" id="NMTILIY"/>
<proteinExistence type="predicted"/>
<dbReference type="InterPro" id="IPR045219">
    <property type="entry name" value="PKAT"/>
</dbReference>
<feature type="non-terminal residue" evidence="2">
    <location>
        <position position="466"/>
    </location>
</feature>
<dbReference type="PANTHER" id="PTHR11861:SF8">
    <property type="entry name" value="PKD DOMAIN-CONTAINING PROTEIN"/>
    <property type="match status" value="1"/>
</dbReference>